<keyword evidence="3" id="KW-1185">Reference proteome</keyword>
<organism evidence="2 3">
    <name type="scientific">Brachybacterium hainanense</name>
    <dbReference type="NCBI Taxonomy" id="1541174"/>
    <lineage>
        <taxon>Bacteria</taxon>
        <taxon>Bacillati</taxon>
        <taxon>Actinomycetota</taxon>
        <taxon>Actinomycetes</taxon>
        <taxon>Micrococcales</taxon>
        <taxon>Dermabacteraceae</taxon>
        <taxon>Brachybacterium</taxon>
    </lineage>
</organism>
<proteinExistence type="predicted"/>
<dbReference type="RefSeq" id="WP_376979660.1">
    <property type="nucleotide sequence ID" value="NZ_JBHLSV010000007.1"/>
</dbReference>
<evidence type="ECO:0000259" key="1">
    <source>
        <dbReference type="PROSITE" id="PS51186"/>
    </source>
</evidence>
<name>A0ABV6R9Z2_9MICO</name>
<dbReference type="SUPFAM" id="SSF55729">
    <property type="entry name" value="Acyl-CoA N-acyltransferases (Nat)"/>
    <property type="match status" value="1"/>
</dbReference>
<keyword evidence="2" id="KW-0808">Transferase</keyword>
<accession>A0ABV6R9Z2</accession>
<dbReference type="Pfam" id="PF00583">
    <property type="entry name" value="Acetyltransf_1"/>
    <property type="match status" value="1"/>
</dbReference>
<keyword evidence="2" id="KW-0012">Acyltransferase</keyword>
<evidence type="ECO:0000313" key="2">
    <source>
        <dbReference type="EMBL" id="MFC0673802.1"/>
    </source>
</evidence>
<protein>
    <submittedName>
        <fullName evidence="2">GNAT family N-acetyltransferase</fullName>
        <ecNumber evidence="2">2.3.-.-</ecNumber>
    </submittedName>
</protein>
<sequence>MAGAPPAPGYLAYLQDEPVGWVGVSVRTETPRLQRSRTIPAVDDRPVWAIGCFRIRPGFRRSGIATALLGGVIEKARRQGAPGVEAYPIDPQDRRVGVGAGYVGIASMFDAAGFRRVLVTNARSGGLPRLLVRLDLEAP</sequence>
<dbReference type="InterPro" id="IPR016181">
    <property type="entry name" value="Acyl_CoA_acyltransferase"/>
</dbReference>
<comment type="caution">
    <text evidence="2">The sequence shown here is derived from an EMBL/GenBank/DDBJ whole genome shotgun (WGS) entry which is preliminary data.</text>
</comment>
<dbReference type="Gene3D" id="3.40.630.30">
    <property type="match status" value="1"/>
</dbReference>
<dbReference type="EC" id="2.3.-.-" evidence="2"/>
<dbReference type="InterPro" id="IPR000182">
    <property type="entry name" value="GNAT_dom"/>
</dbReference>
<evidence type="ECO:0000313" key="3">
    <source>
        <dbReference type="Proteomes" id="UP001589793"/>
    </source>
</evidence>
<dbReference type="CDD" id="cd04301">
    <property type="entry name" value="NAT_SF"/>
    <property type="match status" value="1"/>
</dbReference>
<dbReference type="Proteomes" id="UP001589793">
    <property type="component" value="Unassembled WGS sequence"/>
</dbReference>
<gene>
    <name evidence="2" type="ORF">ACFFF6_07530</name>
</gene>
<dbReference type="EMBL" id="JBHLSV010000007">
    <property type="protein sequence ID" value="MFC0673802.1"/>
    <property type="molecule type" value="Genomic_DNA"/>
</dbReference>
<feature type="domain" description="N-acetyltransferase" evidence="1">
    <location>
        <begin position="1"/>
        <end position="137"/>
    </location>
</feature>
<reference evidence="2 3" key="1">
    <citation type="submission" date="2024-09" db="EMBL/GenBank/DDBJ databases">
        <authorList>
            <person name="Sun Q."/>
            <person name="Mori K."/>
        </authorList>
    </citation>
    <scope>NUCLEOTIDE SEQUENCE [LARGE SCALE GENOMIC DNA]</scope>
    <source>
        <strain evidence="2 3">CICC 10874</strain>
    </source>
</reference>
<dbReference type="GO" id="GO:0016746">
    <property type="term" value="F:acyltransferase activity"/>
    <property type="evidence" value="ECO:0007669"/>
    <property type="project" value="UniProtKB-KW"/>
</dbReference>
<dbReference type="PROSITE" id="PS51186">
    <property type="entry name" value="GNAT"/>
    <property type="match status" value="1"/>
</dbReference>